<gene>
    <name evidence="1" type="ORF">GPAL_1900</name>
</gene>
<sequence length="195" mass="22163">MKHIGLFIIVFLIGCASPPPFQKAKINGMYEILGAQIYSPNERGWYVIQHSLNKIAFGTIPSASDSAVAGVNLFSVKEFEKDRDLLVFIISERSKNDDPERWINRDIENKFITFKGNSCFSYKSLVEDHQSKSRSTKSFQYYHTIGNICRHPANKNTAIQVEVSYRADSIEIPISVELIAAKFINSLELLNNEVR</sequence>
<evidence type="ECO:0008006" key="3">
    <source>
        <dbReference type="Google" id="ProtNLM"/>
    </source>
</evidence>
<evidence type="ECO:0000313" key="2">
    <source>
        <dbReference type="Proteomes" id="UP000006251"/>
    </source>
</evidence>
<dbReference type="AlphaFoldDB" id="K6YXS0"/>
<accession>K6YXS0</accession>
<organism evidence="1 2">
    <name type="scientific">Brumicola pallidula DSM 14239 = ACAM 615</name>
    <dbReference type="NCBI Taxonomy" id="1121922"/>
    <lineage>
        <taxon>Bacteria</taxon>
        <taxon>Pseudomonadati</taxon>
        <taxon>Pseudomonadota</taxon>
        <taxon>Gammaproteobacteria</taxon>
        <taxon>Alteromonadales</taxon>
        <taxon>Alteromonadaceae</taxon>
        <taxon>Brumicola</taxon>
    </lineage>
</organism>
<keyword evidence="2" id="KW-1185">Reference proteome</keyword>
<proteinExistence type="predicted"/>
<dbReference type="RefSeq" id="WP_006011121.1">
    <property type="nucleotide sequence ID" value="NZ_AUAV01000005.1"/>
</dbReference>
<reference evidence="2" key="1">
    <citation type="journal article" date="2014" name="Environ. Microbiol.">
        <title>Comparative genomics of the marine bacterial genus Glaciecola reveals the high degree of genomic diversity and genomic characteristic for cold adaptation.</title>
        <authorList>
            <person name="Qin Q.L."/>
            <person name="Xie B.B."/>
            <person name="Yu Y."/>
            <person name="Shu Y.L."/>
            <person name="Rong J.C."/>
            <person name="Zhang Y.J."/>
            <person name="Zhao D.L."/>
            <person name="Chen X.L."/>
            <person name="Zhang X.Y."/>
            <person name="Chen B."/>
            <person name="Zhou B.C."/>
            <person name="Zhang Y.Z."/>
        </authorList>
    </citation>
    <scope>NUCLEOTIDE SEQUENCE [LARGE SCALE GENOMIC DNA]</scope>
    <source>
        <strain evidence="2">ACAM 615</strain>
    </source>
</reference>
<comment type="caution">
    <text evidence="1">The sequence shown here is derived from an EMBL/GenBank/DDBJ whole genome shotgun (WGS) entry which is preliminary data.</text>
</comment>
<dbReference type="Proteomes" id="UP000006251">
    <property type="component" value="Unassembled WGS sequence"/>
</dbReference>
<protein>
    <recommendedName>
        <fullName evidence="3">Lipoprotein</fullName>
    </recommendedName>
</protein>
<evidence type="ECO:0000313" key="1">
    <source>
        <dbReference type="EMBL" id="GAC28761.1"/>
    </source>
</evidence>
<dbReference type="OrthoDB" id="6225595at2"/>
<dbReference type="PROSITE" id="PS51257">
    <property type="entry name" value="PROKAR_LIPOPROTEIN"/>
    <property type="match status" value="1"/>
</dbReference>
<name>K6YXS0_9ALTE</name>
<dbReference type="EMBL" id="BAEQ01000029">
    <property type="protein sequence ID" value="GAC28761.1"/>
    <property type="molecule type" value="Genomic_DNA"/>
</dbReference>